<sequence>MARKHAVWRSCSECLKCRRLREEVLEVHACSVGFKALKHYGTRCHCRPVSIGEGARLMKSFTIVFRFWLLFI</sequence>
<organism evidence="1 2">
    <name type="scientific">Nepenthes gracilis</name>
    <name type="common">Slender pitcher plant</name>
    <dbReference type="NCBI Taxonomy" id="150966"/>
    <lineage>
        <taxon>Eukaryota</taxon>
        <taxon>Viridiplantae</taxon>
        <taxon>Streptophyta</taxon>
        <taxon>Embryophyta</taxon>
        <taxon>Tracheophyta</taxon>
        <taxon>Spermatophyta</taxon>
        <taxon>Magnoliopsida</taxon>
        <taxon>eudicotyledons</taxon>
        <taxon>Gunneridae</taxon>
        <taxon>Pentapetalae</taxon>
        <taxon>Caryophyllales</taxon>
        <taxon>Nepenthaceae</taxon>
        <taxon>Nepenthes</taxon>
    </lineage>
</organism>
<keyword evidence="2" id="KW-1185">Reference proteome</keyword>
<name>A0AAD3S880_NEPGR</name>
<comment type="caution">
    <text evidence="1">The sequence shown here is derived from an EMBL/GenBank/DDBJ whole genome shotgun (WGS) entry which is preliminary data.</text>
</comment>
<protein>
    <submittedName>
        <fullName evidence="1">Uncharacterized protein</fullName>
    </submittedName>
</protein>
<evidence type="ECO:0000313" key="1">
    <source>
        <dbReference type="EMBL" id="GMH06305.1"/>
    </source>
</evidence>
<proteinExistence type="predicted"/>
<dbReference type="Proteomes" id="UP001279734">
    <property type="component" value="Unassembled WGS sequence"/>
</dbReference>
<accession>A0AAD3S880</accession>
<gene>
    <name evidence="1" type="ORF">Nepgr_008145</name>
</gene>
<evidence type="ECO:0000313" key="2">
    <source>
        <dbReference type="Proteomes" id="UP001279734"/>
    </source>
</evidence>
<dbReference type="EMBL" id="BSYO01000006">
    <property type="protein sequence ID" value="GMH06305.1"/>
    <property type="molecule type" value="Genomic_DNA"/>
</dbReference>
<reference evidence="1" key="1">
    <citation type="submission" date="2023-05" db="EMBL/GenBank/DDBJ databases">
        <title>Nepenthes gracilis genome sequencing.</title>
        <authorList>
            <person name="Fukushima K."/>
        </authorList>
    </citation>
    <scope>NUCLEOTIDE SEQUENCE</scope>
    <source>
        <strain evidence="1">SING2019-196</strain>
    </source>
</reference>
<dbReference type="AlphaFoldDB" id="A0AAD3S880"/>